<evidence type="ECO:0000313" key="2">
    <source>
        <dbReference type="Proteomes" id="UP000232638"/>
    </source>
</evidence>
<proteinExistence type="predicted"/>
<evidence type="ECO:0000313" key="1">
    <source>
        <dbReference type="EMBL" id="AUB79684.1"/>
    </source>
</evidence>
<reference evidence="1 2" key="1">
    <citation type="submission" date="2017-03" db="EMBL/GenBank/DDBJ databases">
        <title>Complete genome sequence of Candidatus 'Thiodictyon syntrophicum' sp. nov. strain Cad16T, a photolithoautotroph purple sulfur bacterium isolated from an alpine meromictic lake.</title>
        <authorList>
            <person name="Luedin S.M."/>
            <person name="Pothier J.F."/>
            <person name="Danza F."/>
            <person name="Storelli N."/>
            <person name="Wittwer M."/>
            <person name="Tonolla M."/>
        </authorList>
    </citation>
    <scope>NUCLEOTIDE SEQUENCE [LARGE SCALE GENOMIC DNA]</scope>
    <source>
        <strain evidence="1 2">Cad16T</strain>
    </source>
</reference>
<keyword evidence="2" id="KW-1185">Reference proteome</keyword>
<dbReference type="KEGG" id="tsy:THSYN_01065"/>
<sequence>MRILIVTSCTGQKTVAHPQGLTGDDFAQGSAHVQEREVALADCLTPARDLYRGQQHVRLMRGVKGVAGRLETHLQVVSAGYGLIRGERKIAPYECTFSGRGKADLRAWADRLGIPTAFRALMADPYDLCLWLLGDDYLAACGIDSRLRLASPTIAFCGSTTSRNLPPLAGLTAVVLGNPEARRFSCGLVALKGDIAARLLTRLAETPDLLPTLIHPDTDLLGLLDSDQQHRRRASPRAKSIPE</sequence>
<organism evidence="1 2">
    <name type="scientific">Candidatus Thiodictyon syntrophicum</name>
    <dbReference type="NCBI Taxonomy" id="1166950"/>
    <lineage>
        <taxon>Bacteria</taxon>
        <taxon>Pseudomonadati</taxon>
        <taxon>Pseudomonadota</taxon>
        <taxon>Gammaproteobacteria</taxon>
        <taxon>Chromatiales</taxon>
        <taxon>Chromatiaceae</taxon>
        <taxon>Thiodictyon</taxon>
    </lineage>
</organism>
<dbReference type="AlphaFoldDB" id="A0A2K8U281"/>
<name>A0A2K8U281_9GAMM</name>
<dbReference type="EMBL" id="CP020370">
    <property type="protein sequence ID" value="AUB79684.1"/>
    <property type="molecule type" value="Genomic_DNA"/>
</dbReference>
<accession>A0A2K8U281</accession>
<protein>
    <submittedName>
        <fullName evidence="1">Uncharacterized protein</fullName>
    </submittedName>
</protein>
<gene>
    <name evidence="1" type="ORF">THSYN_01065</name>
</gene>
<dbReference type="RefSeq" id="WP_100917502.1">
    <property type="nucleotide sequence ID" value="NZ_CP020370.1"/>
</dbReference>
<dbReference type="OrthoDB" id="7376105at2"/>
<dbReference type="Proteomes" id="UP000232638">
    <property type="component" value="Chromosome"/>
</dbReference>